<evidence type="ECO:0000313" key="2">
    <source>
        <dbReference type="Proteomes" id="UP001281410"/>
    </source>
</evidence>
<reference evidence="1" key="1">
    <citation type="journal article" date="2023" name="Plant J.">
        <title>Genome sequences and population genomics provide insights into the demographic history, inbreeding, and mutation load of two 'living fossil' tree species of Dipteronia.</title>
        <authorList>
            <person name="Feng Y."/>
            <person name="Comes H.P."/>
            <person name="Chen J."/>
            <person name="Zhu S."/>
            <person name="Lu R."/>
            <person name="Zhang X."/>
            <person name="Li P."/>
            <person name="Qiu J."/>
            <person name="Olsen K.M."/>
            <person name="Qiu Y."/>
        </authorList>
    </citation>
    <scope>NUCLEOTIDE SEQUENCE</scope>
    <source>
        <strain evidence="1">NBL</strain>
    </source>
</reference>
<sequence length="269" mass="30775">MRTLTMGMTITRPNRIRVEPVGVLAEGIDHLPLKAMIGIIVENGRGDQPNKMSPHRGLVSEVNYQMMSRIAYSSVTYSGHRSQKGSGGHTLSSSKRILTQKSMKKSAAHLSQLRQENDELLKKYLTRFGQEVSEIGSANDEAIIVAFINNLHNGRLSFYLKRACLTSYVDMMNMAGGFQGKYTNYTPLKKKHEEILTILEEKNLSKEPLRHSKFARKDTIKYFRFHKENGQETLKCFQLKDHIETFICEGHLKDIILKKTDDQPHRDNH</sequence>
<accession>A0AAD9ZT10</accession>
<organism evidence="1 2">
    <name type="scientific">Dipteronia sinensis</name>
    <dbReference type="NCBI Taxonomy" id="43782"/>
    <lineage>
        <taxon>Eukaryota</taxon>
        <taxon>Viridiplantae</taxon>
        <taxon>Streptophyta</taxon>
        <taxon>Embryophyta</taxon>
        <taxon>Tracheophyta</taxon>
        <taxon>Spermatophyta</taxon>
        <taxon>Magnoliopsida</taxon>
        <taxon>eudicotyledons</taxon>
        <taxon>Gunneridae</taxon>
        <taxon>Pentapetalae</taxon>
        <taxon>rosids</taxon>
        <taxon>malvids</taxon>
        <taxon>Sapindales</taxon>
        <taxon>Sapindaceae</taxon>
        <taxon>Hippocastanoideae</taxon>
        <taxon>Acereae</taxon>
        <taxon>Dipteronia</taxon>
    </lineage>
</organism>
<keyword evidence="2" id="KW-1185">Reference proteome</keyword>
<proteinExistence type="predicted"/>
<name>A0AAD9ZT10_9ROSI</name>
<protein>
    <submittedName>
        <fullName evidence="1">Uncharacterized protein</fullName>
    </submittedName>
</protein>
<evidence type="ECO:0000313" key="1">
    <source>
        <dbReference type="EMBL" id="KAK3189487.1"/>
    </source>
</evidence>
<dbReference type="AlphaFoldDB" id="A0AAD9ZT10"/>
<dbReference type="Proteomes" id="UP001281410">
    <property type="component" value="Unassembled WGS sequence"/>
</dbReference>
<gene>
    <name evidence="1" type="ORF">Dsin_029048</name>
</gene>
<dbReference type="EMBL" id="JANJYJ010000009">
    <property type="protein sequence ID" value="KAK3189487.1"/>
    <property type="molecule type" value="Genomic_DNA"/>
</dbReference>
<comment type="caution">
    <text evidence="1">The sequence shown here is derived from an EMBL/GenBank/DDBJ whole genome shotgun (WGS) entry which is preliminary data.</text>
</comment>